<reference evidence="1" key="1">
    <citation type="submission" date="2021-02" db="EMBL/GenBank/DDBJ databases">
        <authorList>
            <person name="Dougan E. K."/>
            <person name="Rhodes N."/>
            <person name="Thang M."/>
            <person name="Chan C."/>
        </authorList>
    </citation>
    <scope>NUCLEOTIDE SEQUENCE</scope>
</reference>
<name>A0A813LFD3_POLGL</name>
<proteinExistence type="predicted"/>
<protein>
    <submittedName>
        <fullName evidence="1">Uncharacterized protein</fullName>
    </submittedName>
</protein>
<evidence type="ECO:0000313" key="1">
    <source>
        <dbReference type="EMBL" id="CAE8721933.1"/>
    </source>
</evidence>
<gene>
    <name evidence="1" type="ORF">PGLA2088_LOCUS42220</name>
</gene>
<dbReference type="Proteomes" id="UP000626109">
    <property type="component" value="Unassembled WGS sequence"/>
</dbReference>
<dbReference type="EMBL" id="CAJNNW010034202">
    <property type="protein sequence ID" value="CAE8721933.1"/>
    <property type="molecule type" value="Genomic_DNA"/>
</dbReference>
<sequence length="103" mass="11435">DGFQPKLPKFGFGDQTSYSITSDLVDSTVETGAVRHGAECFNWYFPQELDPEFLVVWEGFAGEKVSDPTFGVSEMLKEKIKSYIDAFACCARKGKDLPGMPVQ</sequence>
<feature type="non-terminal residue" evidence="1">
    <location>
        <position position="103"/>
    </location>
</feature>
<evidence type="ECO:0000313" key="2">
    <source>
        <dbReference type="Proteomes" id="UP000626109"/>
    </source>
</evidence>
<dbReference type="AlphaFoldDB" id="A0A813LFD3"/>
<comment type="caution">
    <text evidence="1">The sequence shown here is derived from an EMBL/GenBank/DDBJ whole genome shotgun (WGS) entry which is preliminary data.</text>
</comment>
<organism evidence="1 2">
    <name type="scientific">Polarella glacialis</name>
    <name type="common">Dinoflagellate</name>
    <dbReference type="NCBI Taxonomy" id="89957"/>
    <lineage>
        <taxon>Eukaryota</taxon>
        <taxon>Sar</taxon>
        <taxon>Alveolata</taxon>
        <taxon>Dinophyceae</taxon>
        <taxon>Suessiales</taxon>
        <taxon>Suessiaceae</taxon>
        <taxon>Polarella</taxon>
    </lineage>
</organism>
<accession>A0A813LFD3</accession>
<feature type="non-terminal residue" evidence="1">
    <location>
        <position position="1"/>
    </location>
</feature>